<feature type="signal peptide" evidence="3">
    <location>
        <begin position="1"/>
        <end position="24"/>
    </location>
</feature>
<dbReference type="EMBL" id="BOOY01000007">
    <property type="protein sequence ID" value="GIJ01945.1"/>
    <property type="molecule type" value="Genomic_DNA"/>
</dbReference>
<keyword evidence="2" id="KW-0326">Glycosidase</keyword>
<evidence type="ECO:0000259" key="4">
    <source>
        <dbReference type="SMART" id="SM00776"/>
    </source>
</evidence>
<dbReference type="SMART" id="SM00776">
    <property type="entry name" value="NPCBM"/>
    <property type="match status" value="1"/>
</dbReference>
<dbReference type="InterPro" id="IPR029483">
    <property type="entry name" value="GH97_C"/>
</dbReference>
<feature type="chain" id="PRO_5038393664" evidence="3">
    <location>
        <begin position="25"/>
        <end position="767"/>
    </location>
</feature>
<dbReference type="Gene3D" id="2.60.120.1060">
    <property type="entry name" value="NPCBM/NEW2 domain"/>
    <property type="match status" value="1"/>
</dbReference>
<accession>A0A8J3Y605</accession>
<dbReference type="Pfam" id="PF10566">
    <property type="entry name" value="Glyco_hydro_97"/>
    <property type="match status" value="1"/>
</dbReference>
<sequence>MPVSRILFAPALAAALAAPSAAPSAVPSAGADIAPTSWTVPAPGAAVVADVALTAAGTITVGVRQGGATVLAPSPVGLVTGGDDLTAGLSYLGRSGRTVRQRYTMTTGKQLDRDTLQTESTFSFAAAGGTRLDLVVRVSAQGAAYRYVLPGPQSVVVKGEASSWALPPDATGWLLPYTPNYEATRIETTAAGAPAGDYGFPALFEVAGRYALLTEADLDGRYSGGRLTHAAGSGTYTVGLADAEVEVAGGFASPWRVAVVGDLAAVTASTLVDDLAPPSRLPDTGWVRPGAVAWSWMAEHASPRDPARMREYVDFAARHRWPYVLVDEGWDRSWVPELVAYARERGVGIILWFHWTALDPPAERDETLPMIRDWGVAGVKVDFMDSDSQATMRWYDGILRATADNRLMVNFHGATVPRGMARTWPHVLTFEAVRGAEQFTTRAATNTMFPFTRNVVGSMDYTPAAFLVADRDTTDAHEVATWLVFESGWQHTADRPEAYEARPQALLTMTELPTVWHETRLLSGRPGVEAVLARRHGDRWYAGGIFARAAHTYPAGLGFLGEGRFLAETLRDGPDGLLRETRVVRRTDTLAVPVAANGGFVTAFCPYTEGLTSCDRAGRARPAGTPWVSDLPFVAAAGGWGPVERDRSNGERAAGDGGPLSIRFRTFGKGLGMHADGQASVWLGGGCTRFDAHIGIDDEVPEPGTAEFRVYGDGRLLATSGRVHSWDALRSITADTTGVNVLTLRATDAGDGINFDHADWAEARLTC</sequence>
<dbReference type="Pfam" id="PF14509">
    <property type="entry name" value="GH97_C"/>
    <property type="match status" value="1"/>
</dbReference>
<dbReference type="Pfam" id="PF14508">
    <property type="entry name" value="GH97_N"/>
    <property type="match status" value="1"/>
</dbReference>
<dbReference type="InterPro" id="IPR017853">
    <property type="entry name" value="GH"/>
</dbReference>
<dbReference type="InterPro" id="IPR052720">
    <property type="entry name" value="Glycosyl_hydrolase_97"/>
</dbReference>
<evidence type="ECO:0000256" key="1">
    <source>
        <dbReference type="ARBA" id="ARBA00022801"/>
    </source>
</evidence>
<organism evidence="5 6">
    <name type="scientific">Spirilliplanes yamanashiensis</name>
    <dbReference type="NCBI Taxonomy" id="42233"/>
    <lineage>
        <taxon>Bacteria</taxon>
        <taxon>Bacillati</taxon>
        <taxon>Actinomycetota</taxon>
        <taxon>Actinomycetes</taxon>
        <taxon>Micromonosporales</taxon>
        <taxon>Micromonosporaceae</taxon>
        <taxon>Spirilliplanes</taxon>
    </lineage>
</organism>
<dbReference type="GO" id="GO:0030246">
    <property type="term" value="F:carbohydrate binding"/>
    <property type="evidence" value="ECO:0007669"/>
    <property type="project" value="InterPro"/>
</dbReference>
<dbReference type="Gene3D" id="3.20.20.70">
    <property type="entry name" value="Aldolase class I"/>
    <property type="match status" value="1"/>
</dbReference>
<dbReference type="Proteomes" id="UP000652013">
    <property type="component" value="Unassembled WGS sequence"/>
</dbReference>
<dbReference type="PANTHER" id="PTHR35803">
    <property type="entry name" value="GLUCAN 1,4-ALPHA-GLUCOSIDASE SUSB-RELATED"/>
    <property type="match status" value="1"/>
</dbReference>
<dbReference type="RefSeq" id="WP_239107163.1">
    <property type="nucleotide sequence ID" value="NZ_BAAAGJ010000005.1"/>
</dbReference>
<dbReference type="SUPFAM" id="SSF49785">
    <property type="entry name" value="Galactose-binding domain-like"/>
    <property type="match status" value="1"/>
</dbReference>
<dbReference type="InterPro" id="IPR013785">
    <property type="entry name" value="Aldolase_TIM"/>
</dbReference>
<dbReference type="InterPro" id="IPR013780">
    <property type="entry name" value="Glyco_hydro_b"/>
</dbReference>
<evidence type="ECO:0000313" key="6">
    <source>
        <dbReference type="Proteomes" id="UP000652013"/>
    </source>
</evidence>
<dbReference type="InterPro" id="IPR008979">
    <property type="entry name" value="Galactose-bd-like_sf"/>
</dbReference>
<dbReference type="Gene3D" id="2.60.40.1180">
    <property type="entry name" value="Golgi alpha-mannosidase II"/>
    <property type="match status" value="1"/>
</dbReference>
<dbReference type="InterPro" id="IPR029486">
    <property type="entry name" value="GH97_N"/>
</dbReference>
<protein>
    <submittedName>
        <fullName evidence="5">Alpha-glucosidase</fullName>
    </submittedName>
</protein>
<keyword evidence="1" id="KW-0378">Hydrolase</keyword>
<keyword evidence="6" id="KW-1185">Reference proteome</keyword>
<feature type="domain" description="Glycosyl hydrolase family 98 putative carbohydrate-binding module" evidence="4">
    <location>
        <begin position="622"/>
        <end position="767"/>
    </location>
</feature>
<evidence type="ECO:0000313" key="5">
    <source>
        <dbReference type="EMBL" id="GIJ01945.1"/>
    </source>
</evidence>
<dbReference type="GO" id="GO:0016798">
    <property type="term" value="F:hydrolase activity, acting on glycosyl bonds"/>
    <property type="evidence" value="ECO:0007669"/>
    <property type="project" value="UniProtKB-KW"/>
</dbReference>
<name>A0A8J3Y605_9ACTN</name>
<dbReference type="InterPro" id="IPR038637">
    <property type="entry name" value="NPCBM_sf"/>
</dbReference>
<gene>
    <name evidence="5" type="primary">malZ_1</name>
    <name evidence="5" type="ORF">Sya03_12970</name>
</gene>
<dbReference type="InterPro" id="IPR014718">
    <property type="entry name" value="GH-type_carb-bd"/>
</dbReference>
<dbReference type="InterPro" id="IPR019563">
    <property type="entry name" value="GH97_catalytic"/>
</dbReference>
<keyword evidence="3" id="KW-0732">Signal</keyword>
<reference evidence="5" key="1">
    <citation type="submission" date="2021-01" db="EMBL/GenBank/DDBJ databases">
        <title>Whole genome shotgun sequence of Spirilliplanes yamanashiensis NBRC 15828.</title>
        <authorList>
            <person name="Komaki H."/>
            <person name="Tamura T."/>
        </authorList>
    </citation>
    <scope>NUCLEOTIDE SEQUENCE</scope>
    <source>
        <strain evidence="5">NBRC 15828</strain>
    </source>
</reference>
<proteinExistence type="predicted"/>
<dbReference type="InterPro" id="IPR013222">
    <property type="entry name" value="Glyco_hyd_98_carb-bd"/>
</dbReference>
<evidence type="ECO:0000256" key="3">
    <source>
        <dbReference type="SAM" id="SignalP"/>
    </source>
</evidence>
<dbReference type="SUPFAM" id="SSF51445">
    <property type="entry name" value="(Trans)glycosidases"/>
    <property type="match status" value="1"/>
</dbReference>
<evidence type="ECO:0000256" key="2">
    <source>
        <dbReference type="ARBA" id="ARBA00023295"/>
    </source>
</evidence>
<comment type="caution">
    <text evidence="5">The sequence shown here is derived from an EMBL/GenBank/DDBJ whole genome shotgun (WGS) entry which is preliminary data.</text>
</comment>
<dbReference type="Gene3D" id="2.70.98.10">
    <property type="match status" value="1"/>
</dbReference>
<dbReference type="AlphaFoldDB" id="A0A8J3Y605"/>
<dbReference type="PANTHER" id="PTHR35803:SF2">
    <property type="entry name" value="RETAINING ALPHA-GALACTOSIDASE"/>
    <property type="match status" value="1"/>
</dbReference>
<dbReference type="Pfam" id="PF08305">
    <property type="entry name" value="NPCBM"/>
    <property type="match status" value="1"/>
</dbReference>